<evidence type="ECO:0000313" key="2">
    <source>
        <dbReference type="EMBL" id="HDY57985.1"/>
    </source>
</evidence>
<dbReference type="InterPro" id="IPR009078">
    <property type="entry name" value="Ferritin-like_SF"/>
</dbReference>
<feature type="domain" description="Rubrerythrin diiron-binding" evidence="1">
    <location>
        <begin position="9"/>
        <end position="83"/>
    </location>
</feature>
<dbReference type="EMBL" id="DSKY01000002">
    <property type="protein sequence ID" value="HDY57985.1"/>
    <property type="molecule type" value="Genomic_DNA"/>
</dbReference>
<organism evidence="2">
    <name type="scientific">candidate division WOR-3 bacterium</name>
    <dbReference type="NCBI Taxonomy" id="2052148"/>
    <lineage>
        <taxon>Bacteria</taxon>
        <taxon>Bacteria division WOR-3</taxon>
    </lineage>
</organism>
<dbReference type="InterPro" id="IPR012347">
    <property type="entry name" value="Ferritin-like"/>
</dbReference>
<protein>
    <recommendedName>
        <fullName evidence="1">Rubrerythrin diiron-binding domain-containing protein</fullName>
    </recommendedName>
</protein>
<name>A0A7V0Z3L3_UNCW3</name>
<dbReference type="Gene3D" id="1.20.1260.10">
    <property type="match status" value="1"/>
</dbReference>
<comment type="caution">
    <text evidence="2">The sequence shown here is derived from an EMBL/GenBank/DDBJ whole genome shotgun (WGS) entry which is preliminary data.</text>
</comment>
<evidence type="ECO:0000259" key="1">
    <source>
        <dbReference type="Pfam" id="PF02915"/>
    </source>
</evidence>
<dbReference type="Pfam" id="PF02915">
    <property type="entry name" value="Rubrerythrin"/>
    <property type="match status" value="1"/>
</dbReference>
<reference evidence="2" key="1">
    <citation type="journal article" date="2020" name="mSystems">
        <title>Genome- and Community-Level Interaction Insights into Carbon Utilization and Element Cycling Functions of Hydrothermarchaeota in Hydrothermal Sediment.</title>
        <authorList>
            <person name="Zhou Z."/>
            <person name="Liu Y."/>
            <person name="Xu W."/>
            <person name="Pan J."/>
            <person name="Luo Z.H."/>
            <person name="Li M."/>
        </authorList>
    </citation>
    <scope>NUCLEOTIDE SEQUENCE [LARGE SCALE GENOMIC DNA]</scope>
    <source>
        <strain evidence="2">SpSt-258</strain>
    </source>
</reference>
<dbReference type="SUPFAM" id="SSF47240">
    <property type="entry name" value="Ferritin-like"/>
    <property type="match status" value="1"/>
</dbReference>
<accession>A0A7V0Z3L3</accession>
<gene>
    <name evidence="2" type="ORF">ENP86_00280</name>
</gene>
<proteinExistence type="predicted"/>
<dbReference type="AlphaFoldDB" id="A0A7V0Z3L3"/>
<dbReference type="GO" id="GO:0016491">
    <property type="term" value="F:oxidoreductase activity"/>
    <property type="evidence" value="ECO:0007669"/>
    <property type="project" value="InterPro"/>
</dbReference>
<dbReference type="GO" id="GO:0046872">
    <property type="term" value="F:metal ion binding"/>
    <property type="evidence" value="ECO:0007669"/>
    <property type="project" value="InterPro"/>
</dbReference>
<dbReference type="InterPro" id="IPR003251">
    <property type="entry name" value="Rr_diiron-bd_dom"/>
</dbReference>
<sequence length="168" mass="19636">MANLFCASEIIEINIKARKKAIDFFKKVNKRTKSSEIKETFKWLAGEEEKHIDSLNQVLQKIEICQPFEAYQNEYSLYVEALLKRHTFNNVKTSDLLKKIKTNADAVDTAIEYEKDALLILYEMKNFVRKPELKIINRLIKATQDNINRLHNLKKCLSGKDLKTCLLK</sequence>